<evidence type="ECO:0000313" key="2">
    <source>
        <dbReference type="Proteomes" id="UP000178114"/>
    </source>
</evidence>
<sequence>MDNLKGKRVLIFQQRGWGKTIGRFLAKKLSEEEAVLAALTFKKSTDELIRNQPGVKYELIIENDAIMSDPAAYLAGDVFSFEEICGELGIDSIWHLAYTLRNHVKSYREKYYYSFRQNVSDEGIELFIKAVYKYMKVFFSEFKPDVIIAPNFVALPHIIFNLYAKKNKIPMFAITSWAVKGFWQFTYNYQDSEGPFFKRLDDLNNQKEKSSNQNKARSFIETFRAEYGKVSAETPKKLGFRHFLKKELSPYYQCFKWWMGKRPVDYVKATGITVDYRPPKILLRDHYMNKYQKWAASRFQFYPLEKVGKCVYFPLQFQPEANIDVIAPNFSNQIETARQVAMSLPGDYTLVVKEHPEMVGLRPMSYWEKVARTPNVKFIDYRTPTVQIFKKADLIVSPNGTTIGEAAFFCKPVIQLGNLGTTMKLPNVFKHTDFTALPRKIKEVLSINLRTEDYEGKLENYVAAIFDAGSSFNYGDIWSKGAGDKEELWRIYKRELDRIFS</sequence>
<evidence type="ECO:0008006" key="3">
    <source>
        <dbReference type="Google" id="ProtNLM"/>
    </source>
</evidence>
<proteinExistence type="predicted"/>
<dbReference type="EMBL" id="MFID01000031">
    <property type="protein sequence ID" value="OGF80677.1"/>
    <property type="molecule type" value="Genomic_DNA"/>
</dbReference>
<accession>A0A1F5WYG2</accession>
<comment type="caution">
    <text evidence="1">The sequence shown here is derived from an EMBL/GenBank/DDBJ whole genome shotgun (WGS) entry which is preliminary data.</text>
</comment>
<dbReference type="AlphaFoldDB" id="A0A1F5WYG2"/>
<name>A0A1F5WYG2_9BACT</name>
<dbReference type="STRING" id="1798351.A2930_01765"/>
<dbReference type="Proteomes" id="UP000178114">
    <property type="component" value="Unassembled WGS sequence"/>
</dbReference>
<organism evidence="1 2">
    <name type="scientific">Candidatus Giovannonibacteria bacterium RIFCSPLOWO2_01_FULL_45_34</name>
    <dbReference type="NCBI Taxonomy" id="1798351"/>
    <lineage>
        <taxon>Bacteria</taxon>
        <taxon>Candidatus Giovannoniibacteriota</taxon>
    </lineage>
</organism>
<dbReference type="SUPFAM" id="SSF53756">
    <property type="entry name" value="UDP-Glycosyltransferase/glycogen phosphorylase"/>
    <property type="match status" value="1"/>
</dbReference>
<evidence type="ECO:0000313" key="1">
    <source>
        <dbReference type="EMBL" id="OGF80677.1"/>
    </source>
</evidence>
<protein>
    <recommendedName>
        <fullName evidence="3">Capsule polysaccharide biosynthesis protein</fullName>
    </recommendedName>
</protein>
<reference evidence="1 2" key="1">
    <citation type="journal article" date="2016" name="Nat. Commun.">
        <title>Thousands of microbial genomes shed light on interconnected biogeochemical processes in an aquifer system.</title>
        <authorList>
            <person name="Anantharaman K."/>
            <person name="Brown C.T."/>
            <person name="Hug L.A."/>
            <person name="Sharon I."/>
            <person name="Castelle C.J."/>
            <person name="Probst A.J."/>
            <person name="Thomas B.C."/>
            <person name="Singh A."/>
            <person name="Wilkins M.J."/>
            <person name="Karaoz U."/>
            <person name="Brodie E.L."/>
            <person name="Williams K.H."/>
            <person name="Hubbard S.S."/>
            <person name="Banfield J.F."/>
        </authorList>
    </citation>
    <scope>NUCLEOTIDE SEQUENCE [LARGE SCALE GENOMIC DNA]</scope>
</reference>
<gene>
    <name evidence="1" type="ORF">A2930_01765</name>
</gene>